<dbReference type="Pfam" id="PF00975">
    <property type="entry name" value="Thioesterase"/>
    <property type="match status" value="1"/>
</dbReference>
<comment type="caution">
    <text evidence="3">The sequence shown here is derived from an EMBL/GenBank/DDBJ whole genome shotgun (WGS) entry which is preliminary data.</text>
</comment>
<proteinExistence type="predicted"/>
<feature type="domain" description="Thioesterase" evidence="2">
    <location>
        <begin position="27"/>
        <end position="132"/>
    </location>
</feature>
<protein>
    <recommendedName>
        <fullName evidence="1">oleoyl-[acyl-carrier-protein] hydrolase</fullName>
        <ecNumber evidence="1">3.1.2.14</ecNumber>
    </recommendedName>
</protein>
<evidence type="ECO:0000313" key="3">
    <source>
        <dbReference type="EMBL" id="CAL1536490.1"/>
    </source>
</evidence>
<gene>
    <name evidence="3" type="ORF">GSLYS_00010403001</name>
</gene>
<reference evidence="3 4" key="1">
    <citation type="submission" date="2024-04" db="EMBL/GenBank/DDBJ databases">
        <authorList>
            <consortium name="Genoscope - CEA"/>
            <person name="William W."/>
        </authorList>
    </citation>
    <scope>NUCLEOTIDE SEQUENCE [LARGE SCALE GENOMIC DNA]</scope>
</reference>
<organism evidence="3 4">
    <name type="scientific">Lymnaea stagnalis</name>
    <name type="common">Great pond snail</name>
    <name type="synonym">Helix stagnalis</name>
    <dbReference type="NCBI Taxonomy" id="6523"/>
    <lineage>
        <taxon>Eukaryota</taxon>
        <taxon>Metazoa</taxon>
        <taxon>Spiralia</taxon>
        <taxon>Lophotrochozoa</taxon>
        <taxon>Mollusca</taxon>
        <taxon>Gastropoda</taxon>
        <taxon>Heterobranchia</taxon>
        <taxon>Euthyneura</taxon>
        <taxon>Panpulmonata</taxon>
        <taxon>Hygrophila</taxon>
        <taxon>Lymnaeoidea</taxon>
        <taxon>Lymnaeidae</taxon>
        <taxon>Lymnaea</taxon>
    </lineage>
</organism>
<accession>A0AAV2HSG0</accession>
<evidence type="ECO:0000259" key="2">
    <source>
        <dbReference type="Pfam" id="PF00975"/>
    </source>
</evidence>
<sequence length="189" mass="20684">PGSLQEVTNTSVEHTVVKLNDCTSGVPLYIVHDVTGTVDCLKCLAQSLTVPVFGIQCSSQAPITSEEGISALARFYLKEIRDKSSPGPLSLGGYSFGAVVAYEMASILERTDKDLLHQVVFLDGSPHYVMSWVQHELMFVPSNRSHYERFLVAVLLSFIRLYLPDFSTSHAASLLASLTSCEQQIVMAV</sequence>
<dbReference type="Gene3D" id="3.40.50.1820">
    <property type="entry name" value="alpha/beta hydrolase"/>
    <property type="match status" value="1"/>
</dbReference>
<evidence type="ECO:0000256" key="1">
    <source>
        <dbReference type="ARBA" id="ARBA00012480"/>
    </source>
</evidence>
<dbReference type="Proteomes" id="UP001497497">
    <property type="component" value="Unassembled WGS sequence"/>
</dbReference>
<dbReference type="EMBL" id="CAXITT010000231">
    <property type="protein sequence ID" value="CAL1536490.1"/>
    <property type="molecule type" value="Genomic_DNA"/>
</dbReference>
<name>A0AAV2HSG0_LYMST</name>
<evidence type="ECO:0000313" key="4">
    <source>
        <dbReference type="Proteomes" id="UP001497497"/>
    </source>
</evidence>
<feature type="non-terminal residue" evidence="3">
    <location>
        <position position="1"/>
    </location>
</feature>
<keyword evidence="4" id="KW-1185">Reference proteome</keyword>
<dbReference type="AlphaFoldDB" id="A0AAV2HSG0"/>
<dbReference type="SUPFAM" id="SSF53474">
    <property type="entry name" value="alpha/beta-Hydrolases"/>
    <property type="match status" value="1"/>
</dbReference>
<dbReference type="InterPro" id="IPR029058">
    <property type="entry name" value="AB_hydrolase_fold"/>
</dbReference>
<feature type="non-terminal residue" evidence="3">
    <location>
        <position position="189"/>
    </location>
</feature>
<dbReference type="EC" id="3.1.2.14" evidence="1"/>
<dbReference type="GO" id="GO:0016297">
    <property type="term" value="F:fatty acyl-[ACP] hydrolase activity"/>
    <property type="evidence" value="ECO:0007669"/>
    <property type="project" value="UniProtKB-EC"/>
</dbReference>
<dbReference type="InterPro" id="IPR001031">
    <property type="entry name" value="Thioesterase"/>
</dbReference>